<dbReference type="PRINTS" id="PR01651">
    <property type="entry name" value="SECGEXPORT"/>
</dbReference>
<organism evidence="13 14">
    <name type="scientific">Sulfurirhabdus autotrophica</name>
    <dbReference type="NCBI Taxonomy" id="1706046"/>
    <lineage>
        <taxon>Bacteria</taxon>
        <taxon>Pseudomonadati</taxon>
        <taxon>Pseudomonadota</taxon>
        <taxon>Betaproteobacteria</taxon>
        <taxon>Nitrosomonadales</taxon>
        <taxon>Sulfuricellaceae</taxon>
        <taxon>Sulfurirhabdus</taxon>
    </lineage>
</organism>
<keyword evidence="14" id="KW-1185">Reference proteome</keyword>
<keyword evidence="8 11" id="KW-1133">Transmembrane helix</keyword>
<dbReference type="Pfam" id="PF03840">
    <property type="entry name" value="SecG"/>
    <property type="match status" value="1"/>
</dbReference>
<comment type="similarity">
    <text evidence="2 11">Belongs to the SecG family.</text>
</comment>
<evidence type="ECO:0000256" key="1">
    <source>
        <dbReference type="ARBA" id="ARBA00004651"/>
    </source>
</evidence>
<dbReference type="GO" id="GO:0009306">
    <property type="term" value="P:protein secretion"/>
    <property type="evidence" value="ECO:0007669"/>
    <property type="project" value="UniProtKB-UniRule"/>
</dbReference>
<proteinExistence type="inferred from homology"/>
<evidence type="ECO:0000256" key="9">
    <source>
        <dbReference type="ARBA" id="ARBA00023010"/>
    </source>
</evidence>
<accession>A0A4R3YIJ6</accession>
<evidence type="ECO:0000256" key="5">
    <source>
        <dbReference type="ARBA" id="ARBA00022475"/>
    </source>
</evidence>
<dbReference type="GO" id="GO:0043952">
    <property type="term" value="P:protein transport by the Sec complex"/>
    <property type="evidence" value="ECO:0007669"/>
    <property type="project" value="TreeGrafter"/>
</dbReference>
<keyword evidence="9 11" id="KW-0811">Translocation</keyword>
<reference evidence="13 14" key="1">
    <citation type="submission" date="2019-03" db="EMBL/GenBank/DDBJ databases">
        <title>Genomic Encyclopedia of Type Strains, Phase IV (KMG-IV): sequencing the most valuable type-strain genomes for metagenomic binning, comparative biology and taxonomic classification.</title>
        <authorList>
            <person name="Goeker M."/>
        </authorList>
    </citation>
    <scope>NUCLEOTIDE SEQUENCE [LARGE SCALE GENOMIC DNA]</scope>
    <source>
        <strain evidence="13 14">DSM 100309</strain>
    </source>
</reference>
<keyword evidence="6 11" id="KW-0812">Transmembrane</keyword>
<comment type="function">
    <text evidence="11">Involved in protein export. Participates in an early event of protein translocation.</text>
</comment>
<dbReference type="GO" id="GO:0005886">
    <property type="term" value="C:plasma membrane"/>
    <property type="evidence" value="ECO:0007669"/>
    <property type="project" value="UniProtKB-SubCell"/>
</dbReference>
<evidence type="ECO:0000256" key="12">
    <source>
        <dbReference type="SAM" id="MobiDB-lite"/>
    </source>
</evidence>
<evidence type="ECO:0000256" key="11">
    <source>
        <dbReference type="RuleBase" id="RU365087"/>
    </source>
</evidence>
<dbReference type="NCBIfam" id="TIGR00810">
    <property type="entry name" value="secG"/>
    <property type="match status" value="1"/>
</dbReference>
<dbReference type="AlphaFoldDB" id="A0A4R3YIJ6"/>
<keyword evidence="5 11" id="KW-1003">Cell membrane</keyword>
<gene>
    <name evidence="13" type="ORF">EDC63_101799</name>
</gene>
<protein>
    <recommendedName>
        <fullName evidence="3 11">Protein-export membrane protein SecG</fullName>
    </recommendedName>
</protein>
<evidence type="ECO:0000313" key="13">
    <source>
        <dbReference type="EMBL" id="TCV90824.1"/>
    </source>
</evidence>
<evidence type="ECO:0000256" key="3">
    <source>
        <dbReference type="ARBA" id="ARBA00017876"/>
    </source>
</evidence>
<feature type="transmembrane region" description="Helical" evidence="11">
    <location>
        <begin position="51"/>
        <end position="73"/>
    </location>
</feature>
<sequence length="122" mass="12309">MELVIWVFHVVAAVSVIGLVLLQHGKGADMGAAFGSGASGSVFGSSGSANFLSRATAVLAAVFFATSLGLTYLSSHKSKPVGVMESHQPLTQPAATVNAKPVDATGQINTGNAGSKAREIPN</sequence>
<keyword evidence="7 11" id="KW-0653">Protein transport</keyword>
<dbReference type="OrthoDB" id="8566211at2"/>
<name>A0A4R3YIJ6_9PROT</name>
<dbReference type="GO" id="GO:0015450">
    <property type="term" value="F:protein-transporting ATPase activity"/>
    <property type="evidence" value="ECO:0007669"/>
    <property type="project" value="UniProtKB-UniRule"/>
</dbReference>
<evidence type="ECO:0000256" key="2">
    <source>
        <dbReference type="ARBA" id="ARBA00008445"/>
    </source>
</evidence>
<dbReference type="GO" id="GO:0065002">
    <property type="term" value="P:intracellular protein transmembrane transport"/>
    <property type="evidence" value="ECO:0007669"/>
    <property type="project" value="TreeGrafter"/>
</dbReference>
<dbReference type="InterPro" id="IPR004692">
    <property type="entry name" value="SecG"/>
</dbReference>
<evidence type="ECO:0000256" key="6">
    <source>
        <dbReference type="ARBA" id="ARBA00022692"/>
    </source>
</evidence>
<evidence type="ECO:0000256" key="7">
    <source>
        <dbReference type="ARBA" id="ARBA00022927"/>
    </source>
</evidence>
<keyword evidence="4 11" id="KW-0813">Transport</keyword>
<dbReference type="EMBL" id="SMCO01000001">
    <property type="protein sequence ID" value="TCV90824.1"/>
    <property type="molecule type" value="Genomic_DNA"/>
</dbReference>
<comment type="subcellular location">
    <subcellularLocation>
        <location evidence="1 11">Cell membrane</location>
        <topology evidence="1 11">Multi-pass membrane protein</topology>
    </subcellularLocation>
</comment>
<dbReference type="PANTHER" id="PTHR34182">
    <property type="entry name" value="PROTEIN-EXPORT MEMBRANE PROTEIN SECG"/>
    <property type="match status" value="1"/>
</dbReference>
<dbReference type="RefSeq" id="WP_124947291.1">
    <property type="nucleotide sequence ID" value="NZ_BHVT01000073.1"/>
</dbReference>
<evidence type="ECO:0000313" key="14">
    <source>
        <dbReference type="Proteomes" id="UP000295367"/>
    </source>
</evidence>
<dbReference type="Proteomes" id="UP000295367">
    <property type="component" value="Unassembled WGS sequence"/>
</dbReference>
<evidence type="ECO:0000256" key="8">
    <source>
        <dbReference type="ARBA" id="ARBA00022989"/>
    </source>
</evidence>
<evidence type="ECO:0000256" key="10">
    <source>
        <dbReference type="ARBA" id="ARBA00023136"/>
    </source>
</evidence>
<comment type="caution">
    <text evidence="11">Lacks conserved residue(s) required for the propagation of feature annotation.</text>
</comment>
<evidence type="ECO:0000256" key="4">
    <source>
        <dbReference type="ARBA" id="ARBA00022448"/>
    </source>
</evidence>
<comment type="caution">
    <text evidence="13">The sequence shown here is derived from an EMBL/GenBank/DDBJ whole genome shotgun (WGS) entry which is preliminary data.</text>
</comment>
<keyword evidence="10 11" id="KW-0472">Membrane</keyword>
<dbReference type="PANTHER" id="PTHR34182:SF1">
    <property type="entry name" value="PROTEIN-EXPORT MEMBRANE PROTEIN SECG"/>
    <property type="match status" value="1"/>
</dbReference>
<feature type="region of interest" description="Disordered" evidence="12">
    <location>
        <begin position="99"/>
        <end position="122"/>
    </location>
</feature>